<proteinExistence type="predicted"/>
<accession>A0A1H4IGQ0</accession>
<organism evidence="1 2">
    <name type="scientific">Rhodococcus koreensis</name>
    <dbReference type="NCBI Taxonomy" id="99653"/>
    <lineage>
        <taxon>Bacteria</taxon>
        <taxon>Bacillati</taxon>
        <taxon>Actinomycetota</taxon>
        <taxon>Actinomycetes</taxon>
        <taxon>Mycobacteriales</taxon>
        <taxon>Nocardiaceae</taxon>
        <taxon>Rhodococcus</taxon>
    </lineage>
</organism>
<reference evidence="2" key="1">
    <citation type="submission" date="2016-10" db="EMBL/GenBank/DDBJ databases">
        <authorList>
            <person name="Varghese N."/>
            <person name="Submissions S."/>
        </authorList>
    </citation>
    <scope>NUCLEOTIDE SEQUENCE [LARGE SCALE GENOMIC DNA]</scope>
    <source>
        <strain evidence="2">DSM 44498</strain>
    </source>
</reference>
<dbReference type="Proteomes" id="UP000183561">
    <property type="component" value="Unassembled WGS sequence"/>
</dbReference>
<keyword evidence="2" id="KW-1185">Reference proteome</keyword>
<dbReference type="EMBL" id="FNSV01000004">
    <property type="protein sequence ID" value="SEB33045.1"/>
    <property type="molecule type" value="Genomic_DNA"/>
</dbReference>
<name>A0A1H4IGQ0_9NOCA</name>
<protein>
    <submittedName>
        <fullName evidence="1">Uncharacterized protein</fullName>
    </submittedName>
</protein>
<gene>
    <name evidence="1" type="ORF">SAMN04490239_0632</name>
</gene>
<sequence>MNWHAHARIVHWMSPLDLLPAGSLTDQRLRQAQLRQQFLCPTQDRLGFPVNLFKRVIKIPQSPDIRVLPSNSRLVLFVELVRRELDAFYPDLESIASGRRELFSFSLPCSGPRIQRLGPSMSR</sequence>
<evidence type="ECO:0000313" key="2">
    <source>
        <dbReference type="Proteomes" id="UP000183561"/>
    </source>
</evidence>
<dbReference type="AlphaFoldDB" id="A0A1H4IGQ0"/>
<evidence type="ECO:0000313" key="1">
    <source>
        <dbReference type="EMBL" id="SEB33045.1"/>
    </source>
</evidence>